<dbReference type="Proteomes" id="UP001454036">
    <property type="component" value="Unassembled WGS sequence"/>
</dbReference>
<accession>A0AAV3PNN7</accession>
<evidence type="ECO:0000313" key="2">
    <source>
        <dbReference type="Proteomes" id="UP001454036"/>
    </source>
</evidence>
<proteinExistence type="predicted"/>
<comment type="caution">
    <text evidence="1">The sequence shown here is derived from an EMBL/GenBank/DDBJ whole genome shotgun (WGS) entry which is preliminary data.</text>
</comment>
<protein>
    <submittedName>
        <fullName evidence="1">Uncharacterized protein</fullName>
    </submittedName>
</protein>
<name>A0AAV3PNN7_LITER</name>
<evidence type="ECO:0000313" key="1">
    <source>
        <dbReference type="EMBL" id="GAA0152522.1"/>
    </source>
</evidence>
<keyword evidence="2" id="KW-1185">Reference proteome</keyword>
<reference evidence="1 2" key="1">
    <citation type="submission" date="2024-01" db="EMBL/GenBank/DDBJ databases">
        <title>The complete chloroplast genome sequence of Lithospermum erythrorhizon: insights into the phylogenetic relationship among Boraginaceae species and the maternal lineages of purple gromwells.</title>
        <authorList>
            <person name="Okada T."/>
            <person name="Watanabe K."/>
        </authorList>
    </citation>
    <scope>NUCLEOTIDE SEQUENCE [LARGE SCALE GENOMIC DNA]</scope>
</reference>
<dbReference type="EMBL" id="BAABME010033323">
    <property type="protein sequence ID" value="GAA0152522.1"/>
    <property type="molecule type" value="Genomic_DNA"/>
</dbReference>
<dbReference type="InterPro" id="IPR043502">
    <property type="entry name" value="DNA/RNA_pol_sf"/>
</dbReference>
<dbReference type="AlphaFoldDB" id="A0AAV3PNN7"/>
<sequence length="95" mass="11046">MPGVDAELSLHRLHVDPSFRLVKQKKRNFSDEKNLAIQKEVEELVKADALRELQLVDGSVGHEIFDFLNASRGYHQILLHNDDQEKTAFITEYHY</sequence>
<organism evidence="1 2">
    <name type="scientific">Lithospermum erythrorhizon</name>
    <name type="common">Purple gromwell</name>
    <name type="synonym">Lithospermum officinale var. erythrorhizon</name>
    <dbReference type="NCBI Taxonomy" id="34254"/>
    <lineage>
        <taxon>Eukaryota</taxon>
        <taxon>Viridiplantae</taxon>
        <taxon>Streptophyta</taxon>
        <taxon>Embryophyta</taxon>
        <taxon>Tracheophyta</taxon>
        <taxon>Spermatophyta</taxon>
        <taxon>Magnoliopsida</taxon>
        <taxon>eudicotyledons</taxon>
        <taxon>Gunneridae</taxon>
        <taxon>Pentapetalae</taxon>
        <taxon>asterids</taxon>
        <taxon>lamiids</taxon>
        <taxon>Boraginales</taxon>
        <taxon>Boraginaceae</taxon>
        <taxon>Boraginoideae</taxon>
        <taxon>Lithospermeae</taxon>
        <taxon>Lithospermum</taxon>
    </lineage>
</organism>
<gene>
    <name evidence="1" type="ORF">LIER_43182</name>
</gene>
<dbReference type="SUPFAM" id="SSF56672">
    <property type="entry name" value="DNA/RNA polymerases"/>
    <property type="match status" value="1"/>
</dbReference>